<accession>A0A223NZ07</accession>
<gene>
    <name evidence="1" type="ORF">MuYL_2914</name>
</gene>
<dbReference type="Proteomes" id="UP000215002">
    <property type="component" value="Chromosome"/>
</dbReference>
<name>A0A223NZ07_9SPHI</name>
<evidence type="ECO:0000313" key="2">
    <source>
        <dbReference type="Proteomes" id="UP000215002"/>
    </source>
</evidence>
<proteinExistence type="predicted"/>
<protein>
    <submittedName>
        <fullName evidence="1">Four helix bundle protein</fullName>
    </submittedName>
</protein>
<dbReference type="AlphaFoldDB" id="A0A223NZ07"/>
<dbReference type="EMBL" id="CP022743">
    <property type="protein sequence ID" value="ASU34801.1"/>
    <property type="molecule type" value="Genomic_DNA"/>
</dbReference>
<organism evidence="1 2">
    <name type="scientific">Mucilaginibacter xinganensis</name>
    <dbReference type="NCBI Taxonomy" id="1234841"/>
    <lineage>
        <taxon>Bacteria</taxon>
        <taxon>Pseudomonadati</taxon>
        <taxon>Bacteroidota</taxon>
        <taxon>Sphingobacteriia</taxon>
        <taxon>Sphingobacteriales</taxon>
        <taxon>Sphingobacteriaceae</taxon>
        <taxon>Mucilaginibacter</taxon>
    </lineage>
</organism>
<sequence length="45" mass="5473">MIVAFDEELITEEFLNSFQEEYDQCLKLLNGYIQFIKRKKNNELD</sequence>
<dbReference type="KEGG" id="muc:MuYL_2914"/>
<evidence type="ECO:0000313" key="1">
    <source>
        <dbReference type="EMBL" id="ASU34801.1"/>
    </source>
</evidence>
<reference evidence="1 2" key="1">
    <citation type="submission" date="2017-08" db="EMBL/GenBank/DDBJ databases">
        <title>Complete genome sequence of Mucilaginibacter sp. strain BJC16-A31.</title>
        <authorList>
            <consortium name="Henan University of Science and Technology"/>
            <person name="You X."/>
        </authorList>
    </citation>
    <scope>NUCLEOTIDE SEQUENCE [LARGE SCALE GENOMIC DNA]</scope>
    <source>
        <strain evidence="1 2">BJC16-A31</strain>
    </source>
</reference>
<keyword evidence="2" id="KW-1185">Reference proteome</keyword>